<dbReference type="GO" id="GO:0005634">
    <property type="term" value="C:nucleus"/>
    <property type="evidence" value="ECO:0007669"/>
    <property type="project" value="UniProtKB-SubCell"/>
</dbReference>
<evidence type="ECO:0000256" key="1">
    <source>
        <dbReference type="ARBA" id="ARBA00004123"/>
    </source>
</evidence>
<keyword evidence="5" id="KW-0539">Nucleus</keyword>
<evidence type="ECO:0000313" key="9">
    <source>
        <dbReference type="EMBL" id="TYK29612.1"/>
    </source>
</evidence>
<organism evidence="9 10">
    <name type="scientific">Cucumis melo var. makuwa</name>
    <name type="common">Oriental melon</name>
    <dbReference type="NCBI Taxonomy" id="1194695"/>
    <lineage>
        <taxon>Eukaryota</taxon>
        <taxon>Viridiplantae</taxon>
        <taxon>Streptophyta</taxon>
        <taxon>Embryophyta</taxon>
        <taxon>Tracheophyta</taxon>
        <taxon>Spermatophyta</taxon>
        <taxon>Magnoliopsida</taxon>
        <taxon>eudicotyledons</taxon>
        <taxon>Gunneridae</taxon>
        <taxon>Pentapetalae</taxon>
        <taxon>rosids</taxon>
        <taxon>fabids</taxon>
        <taxon>Cucurbitales</taxon>
        <taxon>Cucurbitaceae</taxon>
        <taxon>Benincaseae</taxon>
        <taxon>Cucumis</taxon>
    </lineage>
</organism>
<dbReference type="FunFam" id="3.30.160.60:FF:001366">
    <property type="entry name" value="Zinc finger protein 2"/>
    <property type="match status" value="1"/>
</dbReference>
<evidence type="ECO:0000256" key="3">
    <source>
        <dbReference type="ARBA" id="ARBA00022771"/>
    </source>
</evidence>
<dbReference type="PANTHER" id="PTHR47287">
    <property type="entry name" value="C2H2 AND C2HC ZINC FINGERS SUPERFAMILY PROTEIN"/>
    <property type="match status" value="1"/>
</dbReference>
<keyword evidence="4" id="KW-0862">Zinc</keyword>
<dbReference type="InterPro" id="IPR036236">
    <property type="entry name" value="Znf_C2H2_sf"/>
</dbReference>
<dbReference type="Proteomes" id="UP000321947">
    <property type="component" value="Unassembled WGS sequence"/>
</dbReference>
<reference evidence="9 10" key="1">
    <citation type="submission" date="2019-08" db="EMBL/GenBank/DDBJ databases">
        <title>Draft genome sequences of two oriental melons (Cucumis melo L. var makuwa).</title>
        <authorList>
            <person name="Kwon S.-Y."/>
        </authorList>
    </citation>
    <scope>NUCLEOTIDE SEQUENCE [LARGE SCALE GENOMIC DNA]</scope>
    <source>
        <strain evidence="10">cv. Chang Bougi</strain>
        <tissue evidence="9">Leaf</tissue>
    </source>
</reference>
<comment type="caution">
    <text evidence="9">The sequence shown here is derived from an EMBL/GenBank/DDBJ whole genome shotgun (WGS) entry which is preliminary data.</text>
</comment>
<keyword evidence="2" id="KW-0479">Metal-binding</keyword>
<dbReference type="InterPro" id="IPR044246">
    <property type="entry name" value="ZFP3-like"/>
</dbReference>
<dbReference type="SUPFAM" id="SSF57667">
    <property type="entry name" value="beta-beta-alpha zinc fingers"/>
    <property type="match status" value="1"/>
</dbReference>
<gene>
    <name evidence="9" type="ORF">E5676_scaffold655G002230</name>
</gene>
<dbReference type="AlphaFoldDB" id="A0A5D3E105"/>
<dbReference type="GO" id="GO:0009788">
    <property type="term" value="P:negative regulation of abscisic acid-activated signaling pathway"/>
    <property type="evidence" value="ECO:0007669"/>
    <property type="project" value="InterPro"/>
</dbReference>
<sequence length="270" mass="28875">MDFPIPEPSPSETSTIISASESSPPCPRGDRTTDQINPNSHMGLDLSLSNNDSDHGSNPELNLIDCFDANLATEPTDTETEPRVFSCNYCQRKFYSSQALGGHQNAHKRERTLAKRTQRVGSGSNFGLAHRYSSLASLPLHGSFNRSLGIQAHSMVHKPSLHVSPIGSSGIYGHSGWSRQPLDQHPAIGRLMQGNSHVGSLRGISSNTGAARFEGVKRFSPVAVTEASPSLGGFWWDGGGGGGGGGGGFSHMKMKPKQDELLKLDLSLKL</sequence>
<feature type="compositionally biased region" description="Low complexity" evidence="7">
    <location>
        <begin position="10"/>
        <end position="23"/>
    </location>
</feature>
<feature type="region of interest" description="Disordered" evidence="7">
    <location>
        <begin position="1"/>
        <end position="55"/>
    </location>
</feature>
<name>A0A5D3E105_CUCMM</name>
<dbReference type="InterPro" id="IPR013087">
    <property type="entry name" value="Znf_C2H2_type"/>
</dbReference>
<evidence type="ECO:0000259" key="8">
    <source>
        <dbReference type="PROSITE" id="PS50157"/>
    </source>
</evidence>
<dbReference type="Gene3D" id="3.30.160.60">
    <property type="entry name" value="Classic Zinc Finger"/>
    <property type="match status" value="1"/>
</dbReference>
<dbReference type="PROSITE" id="PS50157">
    <property type="entry name" value="ZINC_FINGER_C2H2_2"/>
    <property type="match status" value="1"/>
</dbReference>
<dbReference type="PANTHER" id="PTHR47287:SF15">
    <property type="entry name" value="ZINC FINGER PROTEIN 3-LIKE"/>
    <property type="match status" value="1"/>
</dbReference>
<keyword evidence="3 6" id="KW-0863">Zinc-finger</keyword>
<dbReference type="EMBL" id="SSTD01001661">
    <property type="protein sequence ID" value="TYK29612.1"/>
    <property type="molecule type" value="Genomic_DNA"/>
</dbReference>
<dbReference type="PROSITE" id="PS00028">
    <property type="entry name" value="ZINC_FINGER_C2H2_1"/>
    <property type="match status" value="1"/>
</dbReference>
<dbReference type="GO" id="GO:0008270">
    <property type="term" value="F:zinc ion binding"/>
    <property type="evidence" value="ECO:0007669"/>
    <property type="project" value="UniProtKB-KW"/>
</dbReference>
<evidence type="ECO:0000313" key="10">
    <source>
        <dbReference type="Proteomes" id="UP000321947"/>
    </source>
</evidence>
<proteinExistence type="predicted"/>
<comment type="subcellular location">
    <subcellularLocation>
        <location evidence="1">Nucleus</location>
    </subcellularLocation>
</comment>
<evidence type="ECO:0000256" key="6">
    <source>
        <dbReference type="PROSITE-ProRule" id="PRU00042"/>
    </source>
</evidence>
<evidence type="ECO:0000256" key="4">
    <source>
        <dbReference type="ARBA" id="ARBA00022833"/>
    </source>
</evidence>
<evidence type="ECO:0000256" key="2">
    <source>
        <dbReference type="ARBA" id="ARBA00022723"/>
    </source>
</evidence>
<evidence type="ECO:0000256" key="5">
    <source>
        <dbReference type="ARBA" id="ARBA00023242"/>
    </source>
</evidence>
<accession>A0A5D3E105</accession>
<evidence type="ECO:0000256" key="7">
    <source>
        <dbReference type="SAM" id="MobiDB-lite"/>
    </source>
</evidence>
<protein>
    <submittedName>
        <fullName evidence="9">Zinc finger protein 3-like</fullName>
    </submittedName>
</protein>
<feature type="domain" description="C2H2-type" evidence="8">
    <location>
        <begin position="85"/>
        <end position="112"/>
    </location>
</feature>